<dbReference type="Gene3D" id="1.20.58.800">
    <property type="match status" value="1"/>
</dbReference>
<comment type="caution">
    <text evidence="1">The sequence shown here is derived from an EMBL/GenBank/DDBJ whole genome shotgun (WGS) entry which is preliminary data.</text>
</comment>
<gene>
    <name evidence="1" type="ORF">ENW73_06605</name>
</gene>
<dbReference type="AlphaFoldDB" id="A0A7C6EAX7"/>
<accession>A0A7C6EAX7</accession>
<proteinExistence type="predicted"/>
<organism evidence="1">
    <name type="scientific">candidate division WOR-3 bacterium</name>
    <dbReference type="NCBI Taxonomy" id="2052148"/>
    <lineage>
        <taxon>Bacteria</taxon>
        <taxon>Bacteria division WOR-3</taxon>
    </lineage>
</organism>
<sequence length="123" mass="14093">MAVRNAYRRIQKWEANLSGDALSTKVGRLKDMMKSQIEEMFPALVSMEDRVKTVLDEEGISTTQYPFYLNFARQCFKLVREFAGATLINRANIMLQRWVADGYTQAILERIRDVVFTLAAPGP</sequence>
<reference evidence="1" key="1">
    <citation type="journal article" date="2020" name="mSystems">
        <title>Genome- and Community-Level Interaction Insights into Carbon Utilization and Element Cycling Functions of Hydrothermarchaeota in Hydrothermal Sediment.</title>
        <authorList>
            <person name="Zhou Z."/>
            <person name="Liu Y."/>
            <person name="Xu W."/>
            <person name="Pan J."/>
            <person name="Luo Z.H."/>
            <person name="Li M."/>
        </authorList>
    </citation>
    <scope>NUCLEOTIDE SEQUENCE [LARGE SCALE GENOMIC DNA]</scope>
    <source>
        <strain evidence="1">SpSt-876</strain>
    </source>
</reference>
<dbReference type="EMBL" id="DTLI01000157">
    <property type="protein sequence ID" value="HHS52518.1"/>
    <property type="molecule type" value="Genomic_DNA"/>
</dbReference>
<evidence type="ECO:0000313" key="1">
    <source>
        <dbReference type="EMBL" id="HHS52518.1"/>
    </source>
</evidence>
<protein>
    <submittedName>
        <fullName evidence="1">Uncharacterized protein</fullName>
    </submittedName>
</protein>
<name>A0A7C6EAX7_UNCW3</name>